<dbReference type="EMBL" id="LUCV01000007">
    <property type="protein sequence ID" value="OAI94181.1"/>
    <property type="molecule type" value="Genomic_DNA"/>
</dbReference>
<gene>
    <name evidence="3" type="ORF">AYO28_09965</name>
</gene>
<keyword evidence="2" id="KW-0472">Membrane</keyword>
<feature type="transmembrane region" description="Helical" evidence="2">
    <location>
        <begin position="38"/>
        <end position="57"/>
    </location>
</feature>
<keyword evidence="2" id="KW-0812">Transmembrane</keyword>
<keyword evidence="2" id="KW-1133">Transmembrane helix</keyword>
<protein>
    <recommendedName>
        <fullName evidence="5">RHS repeat-associated core domain-containing protein</fullName>
    </recommendedName>
</protein>
<accession>A0A177SV42</accession>
<dbReference type="Gene3D" id="2.180.10.10">
    <property type="entry name" value="RHS repeat-associated core"/>
    <property type="match status" value="1"/>
</dbReference>
<dbReference type="Proteomes" id="UP000077752">
    <property type="component" value="Unassembled WGS sequence"/>
</dbReference>
<dbReference type="AlphaFoldDB" id="A0A177SV42"/>
<dbReference type="InterPro" id="IPR022385">
    <property type="entry name" value="Rhs_assc_core"/>
</dbReference>
<dbReference type="RefSeq" id="WP_064301798.1">
    <property type="nucleotide sequence ID" value="NZ_LUCV01000007.1"/>
</dbReference>
<feature type="compositionally biased region" description="Low complexity" evidence="1">
    <location>
        <begin position="114"/>
        <end position="124"/>
    </location>
</feature>
<sequence length="201" mass="21506">MKFCSPDEWSPFGRGGPNAYAYCKGDPVNASDPTGHNVWYLGGSLLAGAFTAFASIMAATKKGRAQADWIIVAVFSGVMALGLGYSAYRAKGNSKHTPASVDAPDTPVGGGQAKSGSSKQSISGNTSAKQKAKELQSMKEASELYQSRERHEAFLENVYKQPPKSSGLESYTQGLTDKHGRPRPGRPRVQDIRDPVGHRKS</sequence>
<evidence type="ECO:0000313" key="3">
    <source>
        <dbReference type="EMBL" id="OAI94181.1"/>
    </source>
</evidence>
<evidence type="ECO:0008006" key="5">
    <source>
        <dbReference type="Google" id="ProtNLM"/>
    </source>
</evidence>
<reference evidence="3 4" key="1">
    <citation type="submission" date="2016-03" db="EMBL/GenBank/DDBJ databases">
        <title>Draft Genome Assembly of Pseudomonas putida strain CBF10-2.</title>
        <authorList>
            <person name="Iyer R.S."/>
            <person name="Damania A."/>
        </authorList>
    </citation>
    <scope>NUCLEOTIDE SEQUENCE [LARGE SCALE GENOMIC DNA]</scope>
    <source>
        <strain evidence="3 4">CBF10-2</strain>
    </source>
</reference>
<evidence type="ECO:0000313" key="4">
    <source>
        <dbReference type="Proteomes" id="UP000077752"/>
    </source>
</evidence>
<feature type="compositionally biased region" description="Basic and acidic residues" evidence="1">
    <location>
        <begin position="188"/>
        <end position="201"/>
    </location>
</feature>
<comment type="caution">
    <text evidence="3">The sequence shown here is derived from an EMBL/GenBank/DDBJ whole genome shotgun (WGS) entry which is preliminary data.</text>
</comment>
<feature type="transmembrane region" description="Helical" evidence="2">
    <location>
        <begin position="69"/>
        <end position="88"/>
    </location>
</feature>
<name>A0A177SV42_PSEPU</name>
<feature type="compositionally biased region" description="Basic and acidic residues" evidence="1">
    <location>
        <begin position="131"/>
        <end position="154"/>
    </location>
</feature>
<feature type="region of interest" description="Disordered" evidence="1">
    <location>
        <begin position="93"/>
        <end position="201"/>
    </location>
</feature>
<evidence type="ECO:0000256" key="1">
    <source>
        <dbReference type="SAM" id="MobiDB-lite"/>
    </source>
</evidence>
<proteinExistence type="predicted"/>
<evidence type="ECO:0000256" key="2">
    <source>
        <dbReference type="SAM" id="Phobius"/>
    </source>
</evidence>
<organism evidence="3 4">
    <name type="scientific">Pseudomonas putida</name>
    <name type="common">Arthrobacter siderocapsulatus</name>
    <dbReference type="NCBI Taxonomy" id="303"/>
    <lineage>
        <taxon>Bacteria</taxon>
        <taxon>Pseudomonadati</taxon>
        <taxon>Pseudomonadota</taxon>
        <taxon>Gammaproteobacteria</taxon>
        <taxon>Pseudomonadales</taxon>
        <taxon>Pseudomonadaceae</taxon>
        <taxon>Pseudomonas</taxon>
    </lineage>
</organism>
<dbReference type="SUPFAM" id="SSF56399">
    <property type="entry name" value="ADP-ribosylation"/>
    <property type="match status" value="1"/>
</dbReference>
<dbReference type="NCBIfam" id="TIGR03696">
    <property type="entry name" value="Rhs_assc_core"/>
    <property type="match status" value="1"/>
</dbReference>
<feature type="compositionally biased region" description="Polar residues" evidence="1">
    <location>
        <begin position="163"/>
        <end position="175"/>
    </location>
</feature>